<organism evidence="2 3">
    <name type="scientific">Kordiimonas lacus</name>
    <dbReference type="NCBI Taxonomy" id="637679"/>
    <lineage>
        <taxon>Bacteria</taxon>
        <taxon>Pseudomonadati</taxon>
        <taxon>Pseudomonadota</taxon>
        <taxon>Alphaproteobacteria</taxon>
        <taxon>Kordiimonadales</taxon>
        <taxon>Kordiimonadaceae</taxon>
        <taxon>Kordiimonas</taxon>
    </lineage>
</organism>
<dbReference type="InterPro" id="IPR027417">
    <property type="entry name" value="P-loop_NTPase"/>
</dbReference>
<dbReference type="InterPro" id="IPR000863">
    <property type="entry name" value="Sulfotransferase_dom"/>
</dbReference>
<evidence type="ECO:0000259" key="1">
    <source>
        <dbReference type="Pfam" id="PF00685"/>
    </source>
</evidence>
<evidence type="ECO:0000313" key="2">
    <source>
        <dbReference type="EMBL" id="SDD35023.1"/>
    </source>
</evidence>
<dbReference type="RefSeq" id="WP_068308457.1">
    <property type="nucleotide sequence ID" value="NZ_FNAK01000001.1"/>
</dbReference>
<dbReference type="Proteomes" id="UP000183685">
    <property type="component" value="Unassembled WGS sequence"/>
</dbReference>
<keyword evidence="2" id="KW-0808">Transferase</keyword>
<dbReference type="AlphaFoldDB" id="A0A1G6U137"/>
<name>A0A1G6U137_9PROT</name>
<dbReference type="EMBL" id="FNAK01000001">
    <property type="protein sequence ID" value="SDD35023.1"/>
    <property type="molecule type" value="Genomic_DNA"/>
</dbReference>
<dbReference type="Pfam" id="PF00685">
    <property type="entry name" value="Sulfotransfer_1"/>
    <property type="match status" value="1"/>
</dbReference>
<accession>A0A1G6U137</accession>
<keyword evidence="3" id="KW-1185">Reference proteome</keyword>
<gene>
    <name evidence="2" type="ORF">SAMN04488071_0433</name>
</gene>
<dbReference type="GO" id="GO:0008146">
    <property type="term" value="F:sulfotransferase activity"/>
    <property type="evidence" value="ECO:0007669"/>
    <property type="project" value="InterPro"/>
</dbReference>
<reference evidence="2 3" key="1">
    <citation type="submission" date="2016-10" db="EMBL/GenBank/DDBJ databases">
        <authorList>
            <person name="de Groot N.N."/>
        </authorList>
    </citation>
    <scope>NUCLEOTIDE SEQUENCE [LARGE SCALE GENOMIC DNA]</scope>
    <source>
        <strain evidence="2 3">CGMCC 1.9109</strain>
    </source>
</reference>
<dbReference type="STRING" id="637679.GCA_001550055_00456"/>
<feature type="domain" description="Sulfotransferase" evidence="1">
    <location>
        <begin position="39"/>
        <end position="214"/>
    </location>
</feature>
<protein>
    <submittedName>
        <fullName evidence="2">Sulfotransferase domain-containing protein</fullName>
    </submittedName>
</protein>
<dbReference type="Gene3D" id="3.40.50.300">
    <property type="entry name" value="P-loop containing nucleotide triphosphate hydrolases"/>
    <property type="match status" value="1"/>
</dbReference>
<dbReference type="SUPFAM" id="SSF52540">
    <property type="entry name" value="P-loop containing nucleoside triphosphate hydrolases"/>
    <property type="match status" value="1"/>
</dbReference>
<sequence>MRRVFKDVAAAIGSDFGDLREADAAAVPQKNTIYLEDHTHFPAPFLKRKVRGIRIVRDPRDVVISGAHYHARSSEAWLHEAKPFFDGKTYAEMINSFETITDRYRFEMDNAAADTIAAMTDAKGDKAQQQFLEQNFLTVKYEDLVEDTELTEFSKVCQHLKLPVRKAKPAFLKHSLFANKNAVGHHGRSGRKQQWKSVFDQKLGRAFADRHQRSLEILGYEKDDSWVESLKP</sequence>
<proteinExistence type="predicted"/>
<evidence type="ECO:0000313" key="3">
    <source>
        <dbReference type="Proteomes" id="UP000183685"/>
    </source>
</evidence>